<dbReference type="PATRIC" id="fig|1217799.6.peg.1161"/>
<protein>
    <submittedName>
        <fullName evidence="8">Pyruvate-formate lyase-activating enzyme</fullName>
    </submittedName>
</protein>
<evidence type="ECO:0000259" key="7">
    <source>
        <dbReference type="PROSITE" id="PS51918"/>
    </source>
</evidence>
<dbReference type="GO" id="GO:0046872">
    <property type="term" value="F:metal ion binding"/>
    <property type="evidence" value="ECO:0007669"/>
    <property type="project" value="UniProtKB-KW"/>
</dbReference>
<keyword evidence="8" id="KW-0670">Pyruvate</keyword>
<keyword evidence="8" id="KW-0456">Lyase</keyword>
<evidence type="ECO:0000256" key="4">
    <source>
        <dbReference type="ARBA" id="ARBA00022723"/>
    </source>
</evidence>
<dbReference type="SUPFAM" id="SSF102114">
    <property type="entry name" value="Radical SAM enzymes"/>
    <property type="match status" value="1"/>
</dbReference>
<evidence type="ECO:0000313" key="8">
    <source>
        <dbReference type="EMBL" id="KTB48282.1"/>
    </source>
</evidence>
<dbReference type="PROSITE" id="PS51918">
    <property type="entry name" value="RADICAL_SAM"/>
    <property type="match status" value="1"/>
</dbReference>
<dbReference type="CDD" id="cd01335">
    <property type="entry name" value="Radical_SAM"/>
    <property type="match status" value="1"/>
</dbReference>
<evidence type="ECO:0000256" key="3">
    <source>
        <dbReference type="ARBA" id="ARBA00022691"/>
    </source>
</evidence>
<accession>A0A0W0GI92</accession>
<keyword evidence="2" id="KW-0004">4Fe-4S</keyword>
<organism evidence="8 9">
    <name type="scientific">Dehalogenimonas alkenigignens</name>
    <dbReference type="NCBI Taxonomy" id="1217799"/>
    <lineage>
        <taxon>Bacteria</taxon>
        <taxon>Bacillati</taxon>
        <taxon>Chloroflexota</taxon>
        <taxon>Dehalococcoidia</taxon>
        <taxon>Dehalococcoidales</taxon>
        <taxon>Dehalococcoidaceae</taxon>
        <taxon>Dehalogenimonas</taxon>
    </lineage>
</organism>
<dbReference type="InterPro" id="IPR034457">
    <property type="entry name" value="Organic_radical-activating"/>
</dbReference>
<evidence type="ECO:0000313" key="9">
    <source>
        <dbReference type="Proteomes" id="UP000053947"/>
    </source>
</evidence>
<sequence>MKYYATGKQIVYPPDYKTKVMFLRKSQEWIDRKIAEGILESAYSFTAGGGFLVFNVESHEELIKHLIDFPMYCLSEFKVEPMVSFNQNAEIIINEFKKLGVYHDGWARTRVYHVAYTPELKEICLFFWGCNIECRGCYCKRRVYSPMLKDFLGKHVEEPSGIAPAPEKFLTIDELLAILDQYEFTSVVFEGQEAAMDPELPNIARLLHERYKSHNLLLTNGIELPDLSHIDRVEVGIKAVTDELNIDYTGVSNKPVLDNLRKLVQSGKNTFVESVYIPGYIEVDEIERIAEFIAGVKKDMLFVILPYFKAGDNPWRRPTTEEMEKAAEAARKHLKNVFFFRGNEELKYEVFSAFPEGAGGASYEPNLNALLSSVGMK</sequence>
<keyword evidence="5" id="KW-0408">Iron</keyword>
<evidence type="ECO:0000256" key="1">
    <source>
        <dbReference type="ARBA" id="ARBA00001966"/>
    </source>
</evidence>
<dbReference type="SFLD" id="SFLDS00029">
    <property type="entry name" value="Radical_SAM"/>
    <property type="match status" value="1"/>
</dbReference>
<gene>
    <name evidence="8" type="ORF">DEALK_11270</name>
</gene>
<keyword evidence="3" id="KW-0949">S-adenosyl-L-methionine</keyword>
<keyword evidence="4" id="KW-0479">Metal-binding</keyword>
<proteinExistence type="predicted"/>
<dbReference type="PANTHER" id="PTHR30352">
    <property type="entry name" value="PYRUVATE FORMATE-LYASE-ACTIVATING ENZYME"/>
    <property type="match status" value="1"/>
</dbReference>
<dbReference type="GO" id="GO:0051539">
    <property type="term" value="F:4 iron, 4 sulfur cluster binding"/>
    <property type="evidence" value="ECO:0007669"/>
    <property type="project" value="UniProtKB-KW"/>
</dbReference>
<name>A0A0W0GI92_9CHLR</name>
<dbReference type="PANTHER" id="PTHR30352:SF5">
    <property type="entry name" value="PYRUVATE FORMATE-LYASE 1-ACTIVATING ENZYME"/>
    <property type="match status" value="1"/>
</dbReference>
<dbReference type="Gene3D" id="3.20.20.70">
    <property type="entry name" value="Aldolase class I"/>
    <property type="match status" value="1"/>
</dbReference>
<feature type="domain" description="Radical SAM core" evidence="7">
    <location>
        <begin position="116"/>
        <end position="344"/>
    </location>
</feature>
<dbReference type="InterPro" id="IPR013785">
    <property type="entry name" value="Aldolase_TIM"/>
</dbReference>
<evidence type="ECO:0000256" key="2">
    <source>
        <dbReference type="ARBA" id="ARBA00022485"/>
    </source>
</evidence>
<dbReference type="InterPro" id="IPR007197">
    <property type="entry name" value="rSAM"/>
</dbReference>
<reference evidence="8 9" key="1">
    <citation type="submission" date="2015-06" db="EMBL/GenBank/DDBJ databases">
        <title>Genome sequence of the organohalide-respiring Dehalogenimonas alkenigignens type strain (IP3-3T).</title>
        <authorList>
            <person name="Key T.A."/>
            <person name="Richmond D.P."/>
            <person name="Bowman K.S."/>
            <person name="Cho Y.-J."/>
            <person name="Chun J."/>
            <person name="da Costa M.S."/>
            <person name="Rainey F.A."/>
            <person name="Moe W.M."/>
        </authorList>
    </citation>
    <scope>NUCLEOTIDE SEQUENCE [LARGE SCALE GENOMIC DNA]</scope>
    <source>
        <strain evidence="8 9">IP3-3</strain>
    </source>
</reference>
<dbReference type="AlphaFoldDB" id="A0A0W0GI92"/>
<evidence type="ECO:0000256" key="5">
    <source>
        <dbReference type="ARBA" id="ARBA00023004"/>
    </source>
</evidence>
<dbReference type="EMBL" id="LFDV01000002">
    <property type="protein sequence ID" value="KTB48282.1"/>
    <property type="molecule type" value="Genomic_DNA"/>
</dbReference>
<dbReference type="Pfam" id="PF04055">
    <property type="entry name" value="Radical_SAM"/>
    <property type="match status" value="1"/>
</dbReference>
<comment type="cofactor">
    <cofactor evidence="1">
        <name>[4Fe-4S] cluster</name>
        <dbReference type="ChEBI" id="CHEBI:49883"/>
    </cofactor>
</comment>
<keyword evidence="6" id="KW-0411">Iron-sulfur</keyword>
<dbReference type="STRING" id="1217799.DEALK_11270"/>
<dbReference type="RefSeq" id="WP_065128707.1">
    <property type="nucleotide sequence ID" value="NZ_KQ758903.1"/>
</dbReference>
<dbReference type="InterPro" id="IPR058240">
    <property type="entry name" value="rSAM_sf"/>
</dbReference>
<comment type="caution">
    <text evidence="8">The sequence shown here is derived from an EMBL/GenBank/DDBJ whole genome shotgun (WGS) entry which is preliminary data.</text>
</comment>
<dbReference type="GO" id="GO:0016829">
    <property type="term" value="F:lyase activity"/>
    <property type="evidence" value="ECO:0007669"/>
    <property type="project" value="UniProtKB-KW"/>
</dbReference>
<dbReference type="Proteomes" id="UP000053947">
    <property type="component" value="Unassembled WGS sequence"/>
</dbReference>
<keyword evidence="9" id="KW-1185">Reference proteome</keyword>
<evidence type="ECO:0000256" key="6">
    <source>
        <dbReference type="ARBA" id="ARBA00023014"/>
    </source>
</evidence>